<evidence type="ECO:0000313" key="3">
    <source>
        <dbReference type="Proteomes" id="UP001161422"/>
    </source>
</evidence>
<accession>A0AA37W2M1</accession>
<dbReference type="Pfam" id="PF16694">
    <property type="entry name" value="Cytochrome_P460"/>
    <property type="match status" value="1"/>
</dbReference>
<dbReference type="Proteomes" id="UP001161422">
    <property type="component" value="Unassembled WGS sequence"/>
</dbReference>
<sequence length="199" mass="22243">MLVFQGSFEEGEMKLLQGFCWIFTAALAMRVSAEPNLQQTFSTWVNANGELRLPTNLQRGWLHLGSSALMAADGTRIESIHSVYTQADAADYYRKHGKFADGTVLIKEIRFANMNDLVTGALASADAVDVWFMMVKDTRDRFKGKRDWGKSWGWALFGSNDPTTNVSAGYEQECLGCHVPAKRSDYVYTKLYPGLRPGP</sequence>
<evidence type="ECO:0000259" key="1">
    <source>
        <dbReference type="Pfam" id="PF16694"/>
    </source>
</evidence>
<dbReference type="Gene3D" id="3.50.70.20">
    <property type="entry name" value="Cytochrome P460"/>
    <property type="match status" value="1"/>
</dbReference>
<dbReference type="CDD" id="cd20750">
    <property type="entry name" value="cyt_c_I"/>
    <property type="match status" value="1"/>
</dbReference>
<dbReference type="InterPro" id="IPR038142">
    <property type="entry name" value="Cytochrome_P460_sp"/>
</dbReference>
<dbReference type="EMBL" id="BSNC01000011">
    <property type="protein sequence ID" value="GLP97798.1"/>
    <property type="molecule type" value="Genomic_DNA"/>
</dbReference>
<feature type="domain" description="Cytochrome P460" evidence="1">
    <location>
        <begin position="61"/>
        <end position="189"/>
    </location>
</feature>
<name>A0AA37W2M1_9GAMM</name>
<proteinExistence type="predicted"/>
<dbReference type="AlphaFoldDB" id="A0AA37W2M1"/>
<evidence type="ECO:0000313" key="2">
    <source>
        <dbReference type="EMBL" id="GLP97798.1"/>
    </source>
</evidence>
<reference evidence="2" key="2">
    <citation type="submission" date="2023-01" db="EMBL/GenBank/DDBJ databases">
        <title>Draft genome sequence of Paraferrimonas sedimenticola strain NBRC 101628.</title>
        <authorList>
            <person name="Sun Q."/>
            <person name="Mori K."/>
        </authorList>
    </citation>
    <scope>NUCLEOTIDE SEQUENCE</scope>
    <source>
        <strain evidence="2">NBRC 101628</strain>
    </source>
</reference>
<keyword evidence="3" id="KW-1185">Reference proteome</keyword>
<reference evidence="2" key="1">
    <citation type="journal article" date="2014" name="Int. J. Syst. Evol. Microbiol.">
        <title>Complete genome sequence of Corynebacterium casei LMG S-19264T (=DSM 44701T), isolated from a smear-ripened cheese.</title>
        <authorList>
            <consortium name="US DOE Joint Genome Institute (JGI-PGF)"/>
            <person name="Walter F."/>
            <person name="Albersmeier A."/>
            <person name="Kalinowski J."/>
            <person name="Ruckert C."/>
        </authorList>
    </citation>
    <scope>NUCLEOTIDE SEQUENCE</scope>
    <source>
        <strain evidence="2">NBRC 101628</strain>
    </source>
</reference>
<protein>
    <recommendedName>
        <fullName evidence="1">Cytochrome P460 domain-containing protein</fullName>
    </recommendedName>
</protein>
<comment type="caution">
    <text evidence="2">The sequence shown here is derived from an EMBL/GenBank/DDBJ whole genome shotgun (WGS) entry which is preliminary data.</text>
</comment>
<organism evidence="2 3">
    <name type="scientific">Paraferrimonas sedimenticola</name>
    <dbReference type="NCBI Taxonomy" id="375674"/>
    <lineage>
        <taxon>Bacteria</taxon>
        <taxon>Pseudomonadati</taxon>
        <taxon>Pseudomonadota</taxon>
        <taxon>Gammaproteobacteria</taxon>
        <taxon>Alteromonadales</taxon>
        <taxon>Ferrimonadaceae</taxon>
        <taxon>Paraferrimonas</taxon>
    </lineage>
</organism>
<dbReference type="InterPro" id="IPR032033">
    <property type="entry name" value="Cytochrome_P460"/>
</dbReference>
<gene>
    <name evidence="2" type="ORF">GCM10007895_31050</name>
</gene>